<proteinExistence type="predicted"/>
<sequence>MGQSMSSKETYTVPKAVALKVNELGVLLCTVGDEETGTLLKDVSSSPDLLSLRTAFLKVGRSNESPNPIETPLQIWLREFVSVERQKLSDDERCHILHAIKDWIPGRPDPSRQKDLSDWRQDPSIICTGRPRPSSIELIGLYFDEYESIEKAKCLNPTRRKVILMNTFAAVEAEEQRLRGHKKIKRPHSRVVKIRTEAINELAQRAWGLRGLPVDEYKRRRRKLTRMSRYGEKWSLIRPRSMVLCLSGTSTFFEQEKWSVLEIEAINRYLETELSSMKVLSDGAMTAITNEWSRLQSQTARTPITDACYSQRRQDVSFPCDESIDVDAYVGPSTGEPQSSASGGNSDSIRALLNAAEHIAGFTSNQELPLVGNPAVEVHVDQTPPESLTTVGTRLPNEEACNRWHATVSVQPEYWSDRGDPLVMEPYFWSDGGDPMVSGQPHMWIEGGDPIFRREFDIFRSITQDQSTLPG</sequence>
<keyword evidence="3" id="KW-1185">Reference proteome</keyword>
<dbReference type="EMBL" id="JAFJYH010000080">
    <property type="protein sequence ID" value="KAG4420646.1"/>
    <property type="molecule type" value="Genomic_DNA"/>
</dbReference>
<organism evidence="2 3">
    <name type="scientific">Cadophora malorum</name>
    <dbReference type="NCBI Taxonomy" id="108018"/>
    <lineage>
        <taxon>Eukaryota</taxon>
        <taxon>Fungi</taxon>
        <taxon>Dikarya</taxon>
        <taxon>Ascomycota</taxon>
        <taxon>Pezizomycotina</taxon>
        <taxon>Leotiomycetes</taxon>
        <taxon>Helotiales</taxon>
        <taxon>Ploettnerulaceae</taxon>
        <taxon>Cadophora</taxon>
    </lineage>
</organism>
<evidence type="ECO:0000256" key="1">
    <source>
        <dbReference type="SAM" id="MobiDB-lite"/>
    </source>
</evidence>
<name>A0A8H7TJN2_9HELO</name>
<dbReference type="Proteomes" id="UP000664132">
    <property type="component" value="Unassembled WGS sequence"/>
</dbReference>
<comment type="caution">
    <text evidence="2">The sequence shown here is derived from an EMBL/GenBank/DDBJ whole genome shotgun (WGS) entry which is preliminary data.</text>
</comment>
<evidence type="ECO:0000313" key="2">
    <source>
        <dbReference type="EMBL" id="KAG4420646.1"/>
    </source>
</evidence>
<reference evidence="2" key="1">
    <citation type="submission" date="2021-02" db="EMBL/GenBank/DDBJ databases">
        <title>Genome sequence Cadophora malorum strain M34.</title>
        <authorList>
            <person name="Stefanovic E."/>
            <person name="Vu D."/>
            <person name="Scully C."/>
            <person name="Dijksterhuis J."/>
            <person name="Roader J."/>
            <person name="Houbraken J."/>
        </authorList>
    </citation>
    <scope>NUCLEOTIDE SEQUENCE</scope>
    <source>
        <strain evidence="2">M34</strain>
    </source>
</reference>
<feature type="region of interest" description="Disordered" evidence="1">
    <location>
        <begin position="327"/>
        <end position="346"/>
    </location>
</feature>
<feature type="compositionally biased region" description="Polar residues" evidence="1">
    <location>
        <begin position="335"/>
        <end position="346"/>
    </location>
</feature>
<gene>
    <name evidence="2" type="ORF">IFR04_006236</name>
</gene>
<protein>
    <submittedName>
        <fullName evidence="2">Uncharacterized protein</fullName>
    </submittedName>
</protein>
<dbReference type="AlphaFoldDB" id="A0A8H7TJN2"/>
<accession>A0A8H7TJN2</accession>
<evidence type="ECO:0000313" key="3">
    <source>
        <dbReference type="Proteomes" id="UP000664132"/>
    </source>
</evidence>
<dbReference type="OrthoDB" id="3430204at2759"/>